<dbReference type="Proteomes" id="UP001321473">
    <property type="component" value="Unassembled WGS sequence"/>
</dbReference>
<evidence type="ECO:0000313" key="2">
    <source>
        <dbReference type="Proteomes" id="UP001321473"/>
    </source>
</evidence>
<dbReference type="AlphaFoldDB" id="A0AAQ4FFF8"/>
<reference evidence="1 2" key="1">
    <citation type="journal article" date="2023" name="Arcadia Sci">
        <title>De novo assembly of a long-read Amblyomma americanum tick genome.</title>
        <authorList>
            <person name="Chou S."/>
            <person name="Poskanzer K.E."/>
            <person name="Rollins M."/>
            <person name="Thuy-Boun P.S."/>
        </authorList>
    </citation>
    <scope>NUCLEOTIDE SEQUENCE [LARGE SCALE GENOMIC DNA]</scope>
    <source>
        <strain evidence="1">F_SG_1</strain>
        <tissue evidence="1">Salivary glands</tissue>
    </source>
</reference>
<proteinExistence type="predicted"/>
<comment type="caution">
    <text evidence="1">The sequence shown here is derived from an EMBL/GenBank/DDBJ whole genome shotgun (WGS) entry which is preliminary data.</text>
</comment>
<protein>
    <submittedName>
        <fullName evidence="1">Uncharacterized protein</fullName>
    </submittedName>
</protein>
<organism evidence="1 2">
    <name type="scientific">Amblyomma americanum</name>
    <name type="common">Lone star tick</name>
    <dbReference type="NCBI Taxonomy" id="6943"/>
    <lineage>
        <taxon>Eukaryota</taxon>
        <taxon>Metazoa</taxon>
        <taxon>Ecdysozoa</taxon>
        <taxon>Arthropoda</taxon>
        <taxon>Chelicerata</taxon>
        <taxon>Arachnida</taxon>
        <taxon>Acari</taxon>
        <taxon>Parasitiformes</taxon>
        <taxon>Ixodida</taxon>
        <taxon>Ixodoidea</taxon>
        <taxon>Ixodidae</taxon>
        <taxon>Amblyomminae</taxon>
        <taxon>Amblyomma</taxon>
    </lineage>
</organism>
<sequence length="151" mass="17072">METSVPNALRHLTRRKYSLSAALELGMEVRGTSHHRSVCWTLTPWGMEYRLLLPTEATGVGVLARFVRSAVTGADLCTVYGMAPRFFDNLTASWYLVNDTKWIAYDDQKSLEKKVNFDSDARLELCNSLRTVHELAAVSKWGRSQVEEGFV</sequence>
<accession>A0AAQ4FFF8</accession>
<name>A0AAQ4FFF8_AMBAM</name>
<keyword evidence="2" id="KW-1185">Reference proteome</keyword>
<gene>
    <name evidence="1" type="ORF">V5799_007718</name>
</gene>
<evidence type="ECO:0000313" key="1">
    <source>
        <dbReference type="EMBL" id="KAK8785910.1"/>
    </source>
</evidence>
<dbReference type="EMBL" id="JARKHS020003219">
    <property type="protein sequence ID" value="KAK8785910.1"/>
    <property type="molecule type" value="Genomic_DNA"/>
</dbReference>